<dbReference type="Proteomes" id="UP000199320">
    <property type="component" value="Unassembled WGS sequence"/>
</dbReference>
<keyword evidence="2" id="KW-0472">Membrane</keyword>
<dbReference type="RefSeq" id="WP_092932588.1">
    <property type="nucleotide sequence ID" value="NZ_FMZP01000011.1"/>
</dbReference>
<evidence type="ECO:0000259" key="3">
    <source>
        <dbReference type="Pfam" id="PF24463"/>
    </source>
</evidence>
<dbReference type="AlphaFoldDB" id="A0A1I0FFJ6"/>
<keyword evidence="2" id="KW-1133">Transmembrane helix</keyword>
<feature type="domain" description="DUF7577" evidence="3">
    <location>
        <begin position="70"/>
        <end position="91"/>
    </location>
</feature>
<dbReference type="InterPro" id="IPR055999">
    <property type="entry name" value="DUF7577"/>
</dbReference>
<dbReference type="Proteomes" id="UP000324021">
    <property type="component" value="Unassembled WGS sequence"/>
</dbReference>
<reference evidence="5" key="1">
    <citation type="submission" date="2016-10" db="EMBL/GenBank/DDBJ databases">
        <authorList>
            <person name="de Groot N.N."/>
        </authorList>
    </citation>
    <scope>NUCLEOTIDE SEQUENCE [LARGE SCALE GENOMIC DNA]</scope>
    <source>
        <strain evidence="5">CDM_6</strain>
    </source>
</reference>
<dbReference type="OrthoDB" id="185378at2157"/>
<evidence type="ECO:0000313" key="4">
    <source>
        <dbReference type="EMBL" id="SDD04241.1"/>
    </source>
</evidence>
<dbReference type="Pfam" id="PF24463">
    <property type="entry name" value="DUF7577"/>
    <property type="match status" value="1"/>
</dbReference>
<feature type="region of interest" description="Disordered" evidence="1">
    <location>
        <begin position="41"/>
        <end position="66"/>
    </location>
</feature>
<evidence type="ECO:0000313" key="6">
    <source>
        <dbReference type="Proteomes" id="UP000199320"/>
    </source>
</evidence>
<protein>
    <recommendedName>
        <fullName evidence="3">DUF7577 domain-containing protein</fullName>
    </recommendedName>
</protein>
<gene>
    <name evidence="5" type="ORF">SAMN04488694_10893</name>
    <name evidence="4" type="ORF">SAMN05192552_101175</name>
</gene>
<sequence length="91" mass="9962">MTTPEQIYAAVVIGLLLAAIGISIPVLKGIYRDGLERQAERRHNDIETETTGAEPTASDDATGDRKRLPCQQCGVENDPAFTYCRNCLEPL</sequence>
<feature type="transmembrane region" description="Helical" evidence="2">
    <location>
        <begin position="6"/>
        <end position="27"/>
    </location>
</feature>
<accession>A0A1I0FFJ6</accession>
<dbReference type="EMBL" id="FOIC01000008">
    <property type="protein sequence ID" value="SET56163.1"/>
    <property type="molecule type" value="Genomic_DNA"/>
</dbReference>
<evidence type="ECO:0000313" key="7">
    <source>
        <dbReference type="Proteomes" id="UP000324021"/>
    </source>
</evidence>
<reference evidence="6 7" key="2">
    <citation type="submission" date="2016-10" db="EMBL/GenBank/DDBJ databases">
        <authorList>
            <person name="Varghese N."/>
            <person name="Submissions S."/>
        </authorList>
    </citation>
    <scope>NUCLEOTIDE SEQUENCE [LARGE SCALE GENOMIC DNA]</scope>
    <source>
        <strain evidence="4 7">CDM_1</strain>
        <strain evidence="6">CDM_6</strain>
    </source>
</reference>
<dbReference type="EMBL" id="FMZP01000011">
    <property type="protein sequence ID" value="SDD04241.1"/>
    <property type="molecule type" value="Genomic_DNA"/>
</dbReference>
<keyword evidence="6" id="KW-1185">Reference proteome</keyword>
<organism evidence="5 6">
    <name type="scientific">Natrinema hispanicum</name>
    <dbReference type="NCBI Taxonomy" id="392421"/>
    <lineage>
        <taxon>Archaea</taxon>
        <taxon>Methanobacteriati</taxon>
        <taxon>Methanobacteriota</taxon>
        <taxon>Stenosarchaea group</taxon>
        <taxon>Halobacteria</taxon>
        <taxon>Halobacteriales</taxon>
        <taxon>Natrialbaceae</taxon>
        <taxon>Natrinema</taxon>
    </lineage>
</organism>
<evidence type="ECO:0000313" key="5">
    <source>
        <dbReference type="EMBL" id="SET56163.1"/>
    </source>
</evidence>
<evidence type="ECO:0000256" key="2">
    <source>
        <dbReference type="SAM" id="Phobius"/>
    </source>
</evidence>
<keyword evidence="2" id="KW-0812">Transmembrane</keyword>
<name>A0A1I0FFJ6_9EURY</name>
<proteinExistence type="predicted"/>
<evidence type="ECO:0000256" key="1">
    <source>
        <dbReference type="SAM" id="MobiDB-lite"/>
    </source>
</evidence>